<evidence type="ECO:0000256" key="1">
    <source>
        <dbReference type="ARBA" id="ARBA00005329"/>
    </source>
</evidence>
<keyword evidence="11" id="KW-1185">Reference proteome</keyword>
<dbReference type="Pfam" id="PF06628">
    <property type="entry name" value="Catalase-rel"/>
    <property type="match status" value="1"/>
</dbReference>
<dbReference type="RefSeq" id="XP_052738574.1">
    <property type="nucleotide sequence ID" value="XM_052882614.1"/>
</dbReference>
<organism evidence="11 12">
    <name type="scientific">Bicyclus anynana</name>
    <name type="common">Squinting bush brown butterfly</name>
    <dbReference type="NCBI Taxonomy" id="110368"/>
    <lineage>
        <taxon>Eukaryota</taxon>
        <taxon>Metazoa</taxon>
        <taxon>Ecdysozoa</taxon>
        <taxon>Arthropoda</taxon>
        <taxon>Hexapoda</taxon>
        <taxon>Insecta</taxon>
        <taxon>Pterygota</taxon>
        <taxon>Neoptera</taxon>
        <taxon>Endopterygota</taxon>
        <taxon>Lepidoptera</taxon>
        <taxon>Glossata</taxon>
        <taxon>Ditrysia</taxon>
        <taxon>Papilionoidea</taxon>
        <taxon>Nymphalidae</taxon>
        <taxon>Satyrinae</taxon>
        <taxon>Satyrini</taxon>
        <taxon>Mycalesina</taxon>
        <taxon>Bicyclus</taxon>
    </lineage>
</organism>
<gene>
    <name evidence="12" type="primary">LOC112045083</name>
</gene>
<name>A0ABM3LHN5_BICAN</name>
<evidence type="ECO:0000256" key="7">
    <source>
        <dbReference type="ARBA" id="ARBA00023324"/>
    </source>
</evidence>
<comment type="function">
    <text evidence="9">Catalyzes the degradation of hydrogen peroxide (H(2)O(2)) generated by peroxisomal oxidases to water and oxygen, thereby protecting cells from the toxic effects of hydrogen peroxide.</text>
</comment>
<dbReference type="PRINTS" id="PR00067">
    <property type="entry name" value="CATALASE"/>
</dbReference>
<dbReference type="PANTHER" id="PTHR11465">
    <property type="entry name" value="CATALASE"/>
    <property type="match status" value="1"/>
</dbReference>
<dbReference type="SUPFAM" id="SSF56634">
    <property type="entry name" value="Heme-dependent catalase-like"/>
    <property type="match status" value="1"/>
</dbReference>
<keyword evidence="2 8" id="KW-0575">Peroxidase</keyword>
<evidence type="ECO:0000313" key="11">
    <source>
        <dbReference type="Proteomes" id="UP001652582"/>
    </source>
</evidence>
<evidence type="ECO:0000259" key="10">
    <source>
        <dbReference type="SMART" id="SM01060"/>
    </source>
</evidence>
<feature type="domain" description="Catalase core" evidence="10">
    <location>
        <begin position="19"/>
        <end position="401"/>
    </location>
</feature>
<keyword evidence="5 8" id="KW-0560">Oxidoreductase</keyword>
<dbReference type="SMART" id="SM01060">
    <property type="entry name" value="Catalase"/>
    <property type="match status" value="1"/>
</dbReference>
<evidence type="ECO:0000256" key="3">
    <source>
        <dbReference type="ARBA" id="ARBA00022617"/>
    </source>
</evidence>
<protein>
    <recommendedName>
        <fullName evidence="8">Catalase</fullName>
        <ecNumber evidence="8">1.11.1.6</ecNumber>
    </recommendedName>
</protein>
<evidence type="ECO:0000256" key="6">
    <source>
        <dbReference type="ARBA" id="ARBA00023004"/>
    </source>
</evidence>
<dbReference type="PROSITE" id="PS00437">
    <property type="entry name" value="CATALASE_1"/>
    <property type="match status" value="1"/>
</dbReference>
<evidence type="ECO:0000256" key="8">
    <source>
        <dbReference type="RuleBase" id="RU000498"/>
    </source>
</evidence>
<proteinExistence type="inferred from homology"/>
<dbReference type="InterPro" id="IPR024711">
    <property type="entry name" value="Catalase_clade1/3"/>
</dbReference>
<evidence type="ECO:0000256" key="5">
    <source>
        <dbReference type="ARBA" id="ARBA00023002"/>
    </source>
</evidence>
<keyword evidence="6 8" id="KW-0408">Iron</keyword>
<dbReference type="PROSITE" id="PS51402">
    <property type="entry name" value="CATALASE_3"/>
    <property type="match status" value="1"/>
</dbReference>
<dbReference type="Proteomes" id="UP001652582">
    <property type="component" value="Chromosome 7"/>
</dbReference>
<dbReference type="Pfam" id="PF00199">
    <property type="entry name" value="Catalase"/>
    <property type="match status" value="1"/>
</dbReference>
<dbReference type="InterPro" id="IPR011614">
    <property type="entry name" value="Catalase_core"/>
</dbReference>
<dbReference type="PANTHER" id="PTHR11465:SF9">
    <property type="entry name" value="CATALASE"/>
    <property type="match status" value="1"/>
</dbReference>
<keyword evidence="7 8" id="KW-0376">Hydrogen peroxide</keyword>
<dbReference type="InterPro" id="IPR010582">
    <property type="entry name" value="Catalase_immune_responsive"/>
</dbReference>
<dbReference type="InterPro" id="IPR018028">
    <property type="entry name" value="Catalase"/>
</dbReference>
<reference evidence="12" key="1">
    <citation type="submission" date="2025-08" db="UniProtKB">
        <authorList>
            <consortium name="RefSeq"/>
        </authorList>
    </citation>
    <scope>IDENTIFICATION</scope>
</reference>
<dbReference type="InterPro" id="IPR020835">
    <property type="entry name" value="Catalase_sf"/>
</dbReference>
<dbReference type="GeneID" id="112045083"/>
<dbReference type="EC" id="1.11.1.6" evidence="8"/>
<comment type="catalytic activity">
    <reaction evidence="8">
        <text>2 H2O2 = O2 + 2 H2O</text>
        <dbReference type="Rhea" id="RHEA:20309"/>
        <dbReference type="ChEBI" id="CHEBI:15377"/>
        <dbReference type="ChEBI" id="CHEBI:15379"/>
        <dbReference type="ChEBI" id="CHEBI:16240"/>
        <dbReference type="EC" id="1.11.1.6"/>
    </reaction>
</comment>
<accession>A0ABM3LHN5</accession>
<dbReference type="InterPro" id="IPR002226">
    <property type="entry name" value="Catalase_haem_BS"/>
</dbReference>
<keyword evidence="4 8" id="KW-0479">Metal-binding</keyword>
<dbReference type="PIRSF" id="PIRSF038928">
    <property type="entry name" value="Catalase_clade1-3"/>
    <property type="match status" value="1"/>
</dbReference>
<evidence type="ECO:0000256" key="4">
    <source>
        <dbReference type="ARBA" id="ARBA00022723"/>
    </source>
</evidence>
<sequence length="486" mass="55160">MIDRNHGFVNFQGPVGGIATSAGAPVTYTEVSNTLNTALIYNNYFMDTMSHIHRERIPERINHGGGTGAFGYFQVTHDISHICKADFLNKVGKKTPVAVRFSPSLSEKGSSELNRDARGFSVKFYTKEGNFDIAGCNAPVYFYKDPLLFVTFMHAQKRNPATNLFSRDAVWDTLTLFPESLHAFLRSFSDTGIPANYRYMPGFGIHTFQVENKTGHYNFVRFHIIPCAGIKNLMTEEARNISAEDPHYFTRDLYRAIGTSNFPCWRVSVQILTETDVKRDGPKVFDATRLLPLKKYPLHQVGRLILNRNAKNNFAEIEQLAFSPGNIVPGILGSPDKLYEARVFAYRDTQNYRLGKNFNRIPVNCPFQVRTFTYNRDGRPPVADNEEDIPNYYPNSFHGPVPYMTKSRSGLINIVEGKADNFDQTRDFYVNELTHDEKSRVIENIVFSLQDVSFASLQKKAIDILSTIHPDLGDRVAQRLNVTMCN</sequence>
<dbReference type="PROSITE" id="PS00438">
    <property type="entry name" value="CATALASE_2"/>
    <property type="match status" value="1"/>
</dbReference>
<evidence type="ECO:0000256" key="9">
    <source>
        <dbReference type="RuleBase" id="RU004142"/>
    </source>
</evidence>
<evidence type="ECO:0000256" key="2">
    <source>
        <dbReference type="ARBA" id="ARBA00022559"/>
    </source>
</evidence>
<comment type="similarity">
    <text evidence="1 8">Belongs to the catalase family.</text>
</comment>
<evidence type="ECO:0000313" key="12">
    <source>
        <dbReference type="RefSeq" id="XP_052738574.1"/>
    </source>
</evidence>
<dbReference type="InterPro" id="IPR024708">
    <property type="entry name" value="Catalase_AS"/>
</dbReference>
<dbReference type="Gene3D" id="2.40.180.10">
    <property type="entry name" value="Catalase core domain"/>
    <property type="match status" value="1"/>
</dbReference>
<keyword evidence="3 8" id="KW-0349">Heme</keyword>